<evidence type="ECO:0000313" key="3">
    <source>
        <dbReference type="Proteomes" id="UP000735302"/>
    </source>
</evidence>
<reference evidence="2 3" key="1">
    <citation type="journal article" date="2021" name="Elife">
        <title>Chloroplast acquisition without the gene transfer in kleptoplastic sea slugs, Plakobranchus ocellatus.</title>
        <authorList>
            <person name="Maeda T."/>
            <person name="Takahashi S."/>
            <person name="Yoshida T."/>
            <person name="Shimamura S."/>
            <person name="Takaki Y."/>
            <person name="Nagai Y."/>
            <person name="Toyoda A."/>
            <person name="Suzuki Y."/>
            <person name="Arimoto A."/>
            <person name="Ishii H."/>
            <person name="Satoh N."/>
            <person name="Nishiyama T."/>
            <person name="Hasebe M."/>
            <person name="Maruyama T."/>
            <person name="Minagawa J."/>
            <person name="Obokata J."/>
            <person name="Shigenobu S."/>
        </authorList>
    </citation>
    <scope>NUCLEOTIDE SEQUENCE [LARGE SCALE GENOMIC DNA]</scope>
</reference>
<protein>
    <submittedName>
        <fullName evidence="2">Uncharacterized protein</fullName>
    </submittedName>
</protein>
<dbReference type="AlphaFoldDB" id="A0AAV3YQ04"/>
<gene>
    <name evidence="2" type="ORF">PoB_001102500</name>
</gene>
<feature type="compositionally biased region" description="Basic and acidic residues" evidence="1">
    <location>
        <begin position="38"/>
        <end position="48"/>
    </location>
</feature>
<sequence length="77" mass="8865">MRHEFDTACGVFKGNIMHQANFIPVQNIQQTLNHPAETNEKLGVERERKKQRNAVPQERSTIILNLHTPISTDTHHP</sequence>
<proteinExistence type="predicted"/>
<comment type="caution">
    <text evidence="2">The sequence shown here is derived from an EMBL/GenBank/DDBJ whole genome shotgun (WGS) entry which is preliminary data.</text>
</comment>
<evidence type="ECO:0000313" key="2">
    <source>
        <dbReference type="EMBL" id="GFN84519.1"/>
    </source>
</evidence>
<dbReference type="Proteomes" id="UP000735302">
    <property type="component" value="Unassembled WGS sequence"/>
</dbReference>
<accession>A0AAV3YQ04</accession>
<organism evidence="2 3">
    <name type="scientific">Plakobranchus ocellatus</name>
    <dbReference type="NCBI Taxonomy" id="259542"/>
    <lineage>
        <taxon>Eukaryota</taxon>
        <taxon>Metazoa</taxon>
        <taxon>Spiralia</taxon>
        <taxon>Lophotrochozoa</taxon>
        <taxon>Mollusca</taxon>
        <taxon>Gastropoda</taxon>
        <taxon>Heterobranchia</taxon>
        <taxon>Euthyneura</taxon>
        <taxon>Panpulmonata</taxon>
        <taxon>Sacoglossa</taxon>
        <taxon>Placobranchoidea</taxon>
        <taxon>Plakobranchidae</taxon>
        <taxon>Plakobranchus</taxon>
    </lineage>
</organism>
<name>A0AAV3YQ04_9GAST</name>
<feature type="compositionally biased region" description="Polar residues" evidence="1">
    <location>
        <begin position="58"/>
        <end position="77"/>
    </location>
</feature>
<dbReference type="EMBL" id="BLXT01001319">
    <property type="protein sequence ID" value="GFN84519.1"/>
    <property type="molecule type" value="Genomic_DNA"/>
</dbReference>
<evidence type="ECO:0000256" key="1">
    <source>
        <dbReference type="SAM" id="MobiDB-lite"/>
    </source>
</evidence>
<keyword evidence="3" id="KW-1185">Reference proteome</keyword>
<feature type="region of interest" description="Disordered" evidence="1">
    <location>
        <begin position="38"/>
        <end position="77"/>
    </location>
</feature>